<evidence type="ECO:0000259" key="4">
    <source>
        <dbReference type="Pfam" id="PF10254"/>
    </source>
</evidence>
<feature type="region of interest" description="Disordered" evidence="3">
    <location>
        <begin position="370"/>
        <end position="390"/>
    </location>
</feature>
<dbReference type="InterPro" id="IPR057541">
    <property type="entry name" value="PACS1/2_N"/>
</dbReference>
<dbReference type="eggNOG" id="KOG3709">
    <property type="taxonomic scope" value="Eukaryota"/>
</dbReference>
<dbReference type="PANTHER" id="PTHR13280">
    <property type="entry name" value="PHOSPHOFURIN ACIDIC CLUSTER SORTING PROTEIN"/>
    <property type="match status" value="1"/>
</dbReference>
<feature type="region of interest" description="Disordered" evidence="3">
    <location>
        <begin position="265"/>
        <end position="345"/>
    </location>
</feature>
<dbReference type="Pfam" id="PF25332">
    <property type="entry name" value="C2_PACS_N"/>
    <property type="match status" value="1"/>
</dbReference>
<evidence type="ECO:0000256" key="1">
    <source>
        <dbReference type="ARBA" id="ARBA00008590"/>
    </source>
</evidence>
<gene>
    <name evidence="6" type="primary">AUGUSTUS-3.0.2_08635</name>
    <name evidence="6" type="ORF">TcasGA2_TC008635</name>
</gene>
<dbReference type="EMBL" id="KQ971354">
    <property type="protein sequence ID" value="EFA05846.1"/>
    <property type="molecule type" value="Genomic_DNA"/>
</dbReference>
<feature type="domain" description="Phosphofurin acidic cluster sorting protein 1/2 C-terminal" evidence="4">
    <location>
        <begin position="404"/>
        <end position="769"/>
    </location>
</feature>
<feature type="compositionally biased region" description="Polar residues" evidence="3">
    <location>
        <begin position="372"/>
        <end position="389"/>
    </location>
</feature>
<feature type="compositionally biased region" description="Basic residues" evidence="3">
    <location>
        <begin position="693"/>
        <end position="703"/>
    </location>
</feature>
<dbReference type="OMA" id="FANWETD"/>
<keyword evidence="7" id="KW-1185">Reference proteome</keyword>
<feature type="region of interest" description="Disordered" evidence="3">
    <location>
        <begin position="693"/>
        <end position="715"/>
    </location>
</feature>
<feature type="compositionally biased region" description="Basic and acidic residues" evidence="3">
    <location>
        <begin position="305"/>
        <end position="316"/>
    </location>
</feature>
<dbReference type="STRING" id="7070.D6WTI0"/>
<feature type="compositionally biased region" description="Pro residues" evidence="3">
    <location>
        <begin position="615"/>
        <end position="625"/>
    </location>
</feature>
<sequence>MSEKPNKNVSGAGASAPNKMRLYATWVDRTPSNCIPRLCSLTLTRLVVLKPLGSDLASISIAVKMQSSKRTLRSNELILPPNGLLDTPLELTFCLQYPHFLKREGNKLHILLQRRKRYKNRTMLGFKTLAEGIIRMDQVLQRQMDMELELHPEGGGKDKEKGPVARLSVLQLSSTPVDQEHKTDRDHDFSDDDDEISSGEEEVADLSDSEPIRTKLPHTRHNLKQRFVSLLRRFKVPDSEGGRSADLSNPSDIQALFQELESLSCDEDSAGEQDTMSISSTPKPSLRPFFSSSKSLLDSNQTHYSETEKFIDDKASGSDGNADIFTDQEAQSDPQTGSPPREQTATLRAKLSGDNDFANLMQELNERKSKLFRSSASSGKKKNSLSVSSDAPVPETVTARKIFLEQVTRVLPLEENALPEAVVLITGPDSITGPLSARLTHHRIFLPLSSVEVKAVLTAVFNKIHKYCNSCPKPGSFVKLILIGGDTLLGWVIRPYVELLSSKPPEWLNYTRIYIIPVGSCGITKHLGNLDQGYASLFPSDQELKIDELAGRLQRYLSVPSSAPVAQLPLGEAMLTCQDDSSQLFVPFVNEVRVGPAESALSVSVDLEDLMCSSPPAPSLTPPSSPNVQTRDSPWEPLELQLDYWQSPKSTEPQAAKTDKTKQDGKTSLKGLFRGLQASPGLNVTMHLANKEKKQKIMRLGKKKEKEKDAEPRSQTVEGISRLICSAKASHNTPMKVYVDGVEFNGVKFFQLSSTWQTHVKHLSVALVGVPLASAEVNSM</sequence>
<dbReference type="AlphaFoldDB" id="D6WTI0"/>
<evidence type="ECO:0000313" key="7">
    <source>
        <dbReference type="Proteomes" id="UP000007266"/>
    </source>
</evidence>
<dbReference type="Proteomes" id="UP000007266">
    <property type="component" value="Linkage group 7"/>
</dbReference>
<dbReference type="FunCoup" id="D6WTI0">
    <property type="interactions" value="830"/>
</dbReference>
<feature type="compositionally biased region" description="Polar residues" evidence="3">
    <location>
        <begin position="290"/>
        <end position="304"/>
    </location>
</feature>
<evidence type="ECO:0000313" key="6">
    <source>
        <dbReference type="EMBL" id="EFA05846.1"/>
    </source>
</evidence>
<dbReference type="GO" id="GO:0072659">
    <property type="term" value="P:protein localization to plasma membrane"/>
    <property type="evidence" value="ECO:0000318"/>
    <property type="project" value="GO_Central"/>
</dbReference>
<reference evidence="6 7" key="2">
    <citation type="journal article" date="2010" name="Nucleic Acids Res.">
        <title>BeetleBase in 2010: revisions to provide comprehensive genomic information for Tribolium castaneum.</title>
        <authorList>
            <person name="Kim H.S."/>
            <person name="Murphy T."/>
            <person name="Xia J."/>
            <person name="Caragea D."/>
            <person name="Park Y."/>
            <person name="Beeman R.W."/>
            <person name="Lorenzen M.D."/>
            <person name="Butcher S."/>
            <person name="Manak J.R."/>
            <person name="Brown S.J."/>
        </authorList>
    </citation>
    <scope>GENOME REANNOTATION</scope>
    <source>
        <strain evidence="6 7">Georgia GA2</strain>
    </source>
</reference>
<organism evidence="6 7">
    <name type="scientific">Tribolium castaneum</name>
    <name type="common">Red flour beetle</name>
    <dbReference type="NCBI Taxonomy" id="7070"/>
    <lineage>
        <taxon>Eukaryota</taxon>
        <taxon>Metazoa</taxon>
        <taxon>Ecdysozoa</taxon>
        <taxon>Arthropoda</taxon>
        <taxon>Hexapoda</taxon>
        <taxon>Insecta</taxon>
        <taxon>Pterygota</taxon>
        <taxon>Neoptera</taxon>
        <taxon>Endopterygota</taxon>
        <taxon>Coleoptera</taxon>
        <taxon>Polyphaga</taxon>
        <taxon>Cucujiformia</taxon>
        <taxon>Tenebrionidae</taxon>
        <taxon>Tenebrionidae incertae sedis</taxon>
        <taxon>Tribolium</taxon>
    </lineage>
</organism>
<feature type="compositionally biased region" description="Acidic residues" evidence="3">
    <location>
        <begin position="189"/>
        <end position="208"/>
    </location>
</feature>
<dbReference type="InParanoid" id="D6WTI0"/>
<evidence type="ECO:0000256" key="2">
    <source>
        <dbReference type="ARBA" id="ARBA00022553"/>
    </source>
</evidence>
<dbReference type="PANTHER" id="PTHR13280:SF17">
    <property type="entry name" value="KRUEPPEL TARGET AT 95D, ISOFORM A"/>
    <property type="match status" value="1"/>
</dbReference>
<feature type="region of interest" description="Disordered" evidence="3">
    <location>
        <begin position="172"/>
        <end position="219"/>
    </location>
</feature>
<reference evidence="6 7" key="1">
    <citation type="journal article" date="2008" name="Nature">
        <title>The genome of the model beetle and pest Tribolium castaneum.</title>
        <authorList>
            <consortium name="Tribolium Genome Sequencing Consortium"/>
            <person name="Richards S."/>
            <person name="Gibbs R.A."/>
            <person name="Weinstock G.M."/>
            <person name="Brown S.J."/>
            <person name="Denell R."/>
            <person name="Beeman R.W."/>
            <person name="Gibbs R."/>
            <person name="Beeman R.W."/>
            <person name="Brown S.J."/>
            <person name="Bucher G."/>
            <person name="Friedrich M."/>
            <person name="Grimmelikhuijzen C.J."/>
            <person name="Klingler M."/>
            <person name="Lorenzen M."/>
            <person name="Richards S."/>
            <person name="Roth S."/>
            <person name="Schroder R."/>
            <person name="Tautz D."/>
            <person name="Zdobnov E.M."/>
            <person name="Muzny D."/>
            <person name="Gibbs R.A."/>
            <person name="Weinstock G.M."/>
            <person name="Attaway T."/>
            <person name="Bell S."/>
            <person name="Buhay C.J."/>
            <person name="Chandrabose M.N."/>
            <person name="Chavez D."/>
            <person name="Clerk-Blankenburg K.P."/>
            <person name="Cree A."/>
            <person name="Dao M."/>
            <person name="Davis C."/>
            <person name="Chacko J."/>
            <person name="Dinh H."/>
            <person name="Dugan-Rocha S."/>
            <person name="Fowler G."/>
            <person name="Garner T.T."/>
            <person name="Garnes J."/>
            <person name="Gnirke A."/>
            <person name="Hawes A."/>
            <person name="Hernandez J."/>
            <person name="Hines S."/>
            <person name="Holder M."/>
            <person name="Hume J."/>
            <person name="Jhangiani S.N."/>
            <person name="Joshi V."/>
            <person name="Khan Z.M."/>
            <person name="Jackson L."/>
            <person name="Kovar C."/>
            <person name="Kowis A."/>
            <person name="Lee S."/>
            <person name="Lewis L.R."/>
            <person name="Margolis J."/>
            <person name="Morgan M."/>
            <person name="Nazareth L.V."/>
            <person name="Nguyen N."/>
            <person name="Okwuonu G."/>
            <person name="Parker D."/>
            <person name="Richards S."/>
            <person name="Ruiz S.J."/>
            <person name="Santibanez J."/>
            <person name="Savard J."/>
            <person name="Scherer S.E."/>
            <person name="Schneider B."/>
            <person name="Sodergren E."/>
            <person name="Tautz D."/>
            <person name="Vattahil S."/>
            <person name="Villasana D."/>
            <person name="White C.S."/>
            <person name="Wright R."/>
            <person name="Park Y."/>
            <person name="Beeman R.W."/>
            <person name="Lord J."/>
            <person name="Oppert B."/>
            <person name="Lorenzen M."/>
            <person name="Brown S."/>
            <person name="Wang L."/>
            <person name="Savard J."/>
            <person name="Tautz D."/>
            <person name="Richards S."/>
            <person name="Weinstock G."/>
            <person name="Gibbs R.A."/>
            <person name="Liu Y."/>
            <person name="Worley K."/>
            <person name="Weinstock G."/>
            <person name="Elsik C.G."/>
            <person name="Reese J.T."/>
            <person name="Elhaik E."/>
            <person name="Landan G."/>
            <person name="Graur D."/>
            <person name="Arensburger P."/>
            <person name="Atkinson P."/>
            <person name="Beeman R.W."/>
            <person name="Beidler J."/>
            <person name="Brown S.J."/>
            <person name="Demuth J.P."/>
            <person name="Drury D.W."/>
            <person name="Du Y.Z."/>
            <person name="Fujiwara H."/>
            <person name="Lorenzen M."/>
            <person name="Maselli V."/>
            <person name="Osanai M."/>
            <person name="Park Y."/>
            <person name="Robertson H.M."/>
            <person name="Tu Z."/>
            <person name="Wang J.J."/>
            <person name="Wang S."/>
            <person name="Richards S."/>
            <person name="Song H."/>
            <person name="Zhang L."/>
            <person name="Sodergren E."/>
            <person name="Werner D."/>
            <person name="Stanke M."/>
            <person name="Morgenstern B."/>
            <person name="Solovyev V."/>
            <person name="Kosarev P."/>
            <person name="Brown G."/>
            <person name="Chen H.C."/>
            <person name="Ermolaeva O."/>
            <person name="Hlavina W."/>
            <person name="Kapustin Y."/>
            <person name="Kiryutin B."/>
            <person name="Kitts P."/>
            <person name="Maglott D."/>
            <person name="Pruitt K."/>
            <person name="Sapojnikov V."/>
            <person name="Souvorov A."/>
            <person name="Mackey A.J."/>
            <person name="Waterhouse R.M."/>
            <person name="Wyder S."/>
            <person name="Zdobnov E.M."/>
            <person name="Zdobnov E.M."/>
            <person name="Wyder S."/>
            <person name="Kriventseva E.V."/>
            <person name="Kadowaki T."/>
            <person name="Bork P."/>
            <person name="Aranda M."/>
            <person name="Bao R."/>
            <person name="Beermann A."/>
            <person name="Berns N."/>
            <person name="Bolognesi R."/>
            <person name="Bonneton F."/>
            <person name="Bopp D."/>
            <person name="Brown S.J."/>
            <person name="Bucher G."/>
            <person name="Butts T."/>
            <person name="Chaumot A."/>
            <person name="Denell R.E."/>
            <person name="Ferrier D.E."/>
            <person name="Friedrich M."/>
            <person name="Gordon C.M."/>
            <person name="Jindra M."/>
            <person name="Klingler M."/>
            <person name="Lan Q."/>
            <person name="Lattorff H.M."/>
            <person name="Laudet V."/>
            <person name="von Levetsow C."/>
            <person name="Liu Z."/>
            <person name="Lutz R."/>
            <person name="Lynch J.A."/>
            <person name="da Fonseca R.N."/>
            <person name="Posnien N."/>
            <person name="Reuter R."/>
            <person name="Roth S."/>
            <person name="Savard J."/>
            <person name="Schinko J.B."/>
            <person name="Schmitt C."/>
            <person name="Schoppmeier M."/>
            <person name="Schroder R."/>
            <person name="Shippy T.D."/>
            <person name="Simonnet F."/>
            <person name="Marques-Souza H."/>
            <person name="Tautz D."/>
            <person name="Tomoyasu Y."/>
            <person name="Trauner J."/>
            <person name="Van der Zee M."/>
            <person name="Vervoort M."/>
            <person name="Wittkopp N."/>
            <person name="Wimmer E.A."/>
            <person name="Yang X."/>
            <person name="Jones A.K."/>
            <person name="Sattelle D.B."/>
            <person name="Ebert P.R."/>
            <person name="Nelson D."/>
            <person name="Scott J.G."/>
            <person name="Beeman R.W."/>
            <person name="Muthukrishnan S."/>
            <person name="Kramer K.J."/>
            <person name="Arakane Y."/>
            <person name="Beeman R.W."/>
            <person name="Zhu Q."/>
            <person name="Hogenkamp D."/>
            <person name="Dixit R."/>
            <person name="Oppert B."/>
            <person name="Jiang H."/>
            <person name="Zou Z."/>
            <person name="Marshall J."/>
            <person name="Elpidina E."/>
            <person name="Vinokurov K."/>
            <person name="Oppert C."/>
            <person name="Zou Z."/>
            <person name="Evans J."/>
            <person name="Lu Z."/>
            <person name="Zhao P."/>
            <person name="Sumathipala N."/>
            <person name="Altincicek B."/>
            <person name="Vilcinskas A."/>
            <person name="Williams M."/>
            <person name="Hultmark D."/>
            <person name="Hetru C."/>
            <person name="Jiang H."/>
            <person name="Grimmelikhuijzen C.J."/>
            <person name="Hauser F."/>
            <person name="Cazzamali G."/>
            <person name="Williamson M."/>
            <person name="Park Y."/>
            <person name="Li B."/>
            <person name="Tanaka Y."/>
            <person name="Predel R."/>
            <person name="Neupert S."/>
            <person name="Schachtner J."/>
            <person name="Verleyen P."/>
            <person name="Raible F."/>
            <person name="Bork P."/>
            <person name="Friedrich M."/>
            <person name="Walden K.K."/>
            <person name="Robertson H.M."/>
            <person name="Angeli S."/>
            <person name="Foret S."/>
            <person name="Bucher G."/>
            <person name="Schuetz S."/>
            <person name="Maleszka R."/>
            <person name="Wimmer E.A."/>
            <person name="Beeman R.W."/>
            <person name="Lorenzen M."/>
            <person name="Tomoyasu Y."/>
            <person name="Miller S.C."/>
            <person name="Grossmann D."/>
            <person name="Bucher G."/>
        </authorList>
    </citation>
    <scope>NUCLEOTIDE SEQUENCE [LARGE SCALE GENOMIC DNA]</scope>
    <source>
        <strain evidence="6 7">Georgia GA2</strain>
    </source>
</reference>
<keyword evidence="2" id="KW-0597">Phosphoprotein</keyword>
<feature type="compositionally biased region" description="Basic and acidic residues" evidence="3">
    <location>
        <begin position="178"/>
        <end position="188"/>
    </location>
</feature>
<accession>D6WTI0</accession>
<dbReference type="InterPro" id="IPR019381">
    <property type="entry name" value="PACS1/2_C"/>
</dbReference>
<dbReference type="PhylomeDB" id="D6WTI0"/>
<feature type="compositionally biased region" description="Polar residues" evidence="3">
    <location>
        <begin position="272"/>
        <end position="283"/>
    </location>
</feature>
<name>D6WTI0_TRICA</name>
<dbReference type="Pfam" id="PF10254">
    <property type="entry name" value="Pacs-1"/>
    <property type="match status" value="1"/>
</dbReference>
<evidence type="ECO:0000256" key="3">
    <source>
        <dbReference type="SAM" id="MobiDB-lite"/>
    </source>
</evidence>
<proteinExistence type="inferred from homology"/>
<dbReference type="HOGENOM" id="CLU_013074_0_0_1"/>
<protein>
    <submittedName>
        <fullName evidence="6">Phosphofurin acidic cluster sorting protein 1-like Protein</fullName>
    </submittedName>
</protein>
<feature type="compositionally biased region" description="Polar residues" evidence="3">
    <location>
        <begin position="328"/>
        <end position="345"/>
    </location>
</feature>
<feature type="region of interest" description="Disordered" evidence="3">
    <location>
        <begin position="614"/>
        <end position="633"/>
    </location>
</feature>
<dbReference type="KEGG" id="tca:663654"/>
<comment type="similarity">
    <text evidence="1">Belongs to the PACS family.</text>
</comment>
<feature type="domain" description="Phosphofurin acidic cluster sorting protein 1/2 N-terminal C2" evidence="5">
    <location>
        <begin position="20"/>
        <end position="177"/>
    </location>
</feature>
<dbReference type="OrthoDB" id="28829at2759"/>
<evidence type="ECO:0000259" key="5">
    <source>
        <dbReference type="Pfam" id="PF25332"/>
    </source>
</evidence>